<sequence>MGEIDVEAPGAEFMEKFDGANRKLYKPGKKSNKKGNLSKMDQIVVTPGPAGASGIIRDEHGNWVSGFMHNNDFASSVAAELWGVLSSLNVARSLGLPSSHSRSGLHAGS</sequence>
<evidence type="ECO:0000313" key="3">
    <source>
        <dbReference type="Proteomes" id="UP000197138"/>
    </source>
</evidence>
<comment type="caution">
    <text evidence="2">The sequence shown here is derived from an EMBL/GenBank/DDBJ whole genome shotgun (WGS) entry which is preliminary data.</text>
</comment>
<evidence type="ECO:0000259" key="1">
    <source>
        <dbReference type="Pfam" id="PF13456"/>
    </source>
</evidence>
<evidence type="ECO:0000313" key="2">
    <source>
        <dbReference type="EMBL" id="OWM73498.1"/>
    </source>
</evidence>
<reference evidence="3" key="1">
    <citation type="journal article" date="2017" name="Plant J.">
        <title>The pomegranate (Punica granatum L.) genome and the genomics of punicalagin biosynthesis.</title>
        <authorList>
            <person name="Qin G."/>
            <person name="Xu C."/>
            <person name="Ming R."/>
            <person name="Tang H."/>
            <person name="Guyot R."/>
            <person name="Kramer E.M."/>
            <person name="Hu Y."/>
            <person name="Yi X."/>
            <person name="Qi Y."/>
            <person name="Xu X."/>
            <person name="Gao Z."/>
            <person name="Pan H."/>
            <person name="Jian J."/>
            <person name="Tian Y."/>
            <person name="Yue Z."/>
            <person name="Xu Y."/>
        </authorList>
    </citation>
    <scope>NUCLEOTIDE SEQUENCE [LARGE SCALE GENOMIC DNA]</scope>
    <source>
        <strain evidence="3">cv. Dabenzi</strain>
    </source>
</reference>
<dbReference type="Proteomes" id="UP000197138">
    <property type="component" value="Unassembled WGS sequence"/>
</dbReference>
<name>A0A218WLY6_PUNGR</name>
<feature type="domain" description="RNase H type-1" evidence="1">
    <location>
        <begin position="45"/>
        <end position="99"/>
    </location>
</feature>
<dbReference type="InterPro" id="IPR002156">
    <property type="entry name" value="RNaseH_domain"/>
</dbReference>
<protein>
    <recommendedName>
        <fullName evidence="1">RNase H type-1 domain-containing protein</fullName>
    </recommendedName>
</protein>
<organism evidence="2 3">
    <name type="scientific">Punica granatum</name>
    <name type="common">Pomegranate</name>
    <dbReference type="NCBI Taxonomy" id="22663"/>
    <lineage>
        <taxon>Eukaryota</taxon>
        <taxon>Viridiplantae</taxon>
        <taxon>Streptophyta</taxon>
        <taxon>Embryophyta</taxon>
        <taxon>Tracheophyta</taxon>
        <taxon>Spermatophyta</taxon>
        <taxon>Magnoliopsida</taxon>
        <taxon>eudicotyledons</taxon>
        <taxon>Gunneridae</taxon>
        <taxon>Pentapetalae</taxon>
        <taxon>rosids</taxon>
        <taxon>malvids</taxon>
        <taxon>Myrtales</taxon>
        <taxon>Lythraceae</taxon>
        <taxon>Punica</taxon>
    </lineage>
</organism>
<dbReference type="AlphaFoldDB" id="A0A218WLY6"/>
<dbReference type="GO" id="GO:0004523">
    <property type="term" value="F:RNA-DNA hybrid ribonuclease activity"/>
    <property type="evidence" value="ECO:0007669"/>
    <property type="project" value="InterPro"/>
</dbReference>
<proteinExistence type="predicted"/>
<dbReference type="Pfam" id="PF13456">
    <property type="entry name" value="RVT_3"/>
    <property type="match status" value="1"/>
</dbReference>
<gene>
    <name evidence="2" type="ORF">CDL15_Pgr026597</name>
</gene>
<dbReference type="EMBL" id="MTKT01003950">
    <property type="protein sequence ID" value="OWM73498.1"/>
    <property type="molecule type" value="Genomic_DNA"/>
</dbReference>
<accession>A0A218WLY6</accession>
<dbReference type="GO" id="GO:0003676">
    <property type="term" value="F:nucleic acid binding"/>
    <property type="evidence" value="ECO:0007669"/>
    <property type="project" value="InterPro"/>
</dbReference>